<keyword evidence="2" id="KW-1185">Reference proteome</keyword>
<comment type="caution">
    <text evidence="1">The sequence shown here is derived from an EMBL/GenBank/DDBJ whole genome shotgun (WGS) entry which is preliminary data.</text>
</comment>
<reference evidence="1 2" key="1">
    <citation type="submission" date="2021-05" db="EMBL/GenBank/DDBJ databases">
        <title>Phylogenetic classification of ten novel species belonging to the genus Bifidobacterium comprising B. colchicus sp. nov., B. abeli sp. nov., B. bicoloris sp. nov., B. guerezis sp. nov., B. rosaliae sp. nov., B. santillanensis sp. nov., B. argentati sp. nov., B. amazzoni sp. nov., B. pluviali sp. nov., and B. pinnaculum sp. nov.</title>
        <authorList>
            <person name="Lugli G.A."/>
            <person name="Ruiz Garcia L."/>
            <person name="Margolles A."/>
            <person name="Ventura M."/>
        </authorList>
    </citation>
    <scope>NUCLEOTIDE SEQUENCE [LARGE SCALE GENOMIC DNA]</scope>
    <source>
        <strain evidence="1 2">82T10</strain>
    </source>
</reference>
<organism evidence="1 2">
    <name type="scientific">Bifidobacterium miconis</name>
    <dbReference type="NCBI Taxonomy" id="2834435"/>
    <lineage>
        <taxon>Bacteria</taxon>
        <taxon>Bacillati</taxon>
        <taxon>Actinomycetota</taxon>
        <taxon>Actinomycetes</taxon>
        <taxon>Bifidobacteriales</taxon>
        <taxon>Bifidobacteriaceae</taxon>
        <taxon>Bifidobacterium</taxon>
    </lineage>
</organism>
<sequence length="290" mass="32507">MREATTPDEIRHCGLMHIAGFGSLNLADDRPAGVDGQIAPDNAADAFPAAMMDAELDASIERLGEQTAMSAGDWKELRLGQGNLDKRAIEEWIATFEFNHLDLHVEWFGEGGADFALPITHWYDERMEQPDDWSVPQVEPGDPCGFLDLNRSFECGELTPMVNATFDANDGHVMRAYANDVLIPELADNNHQLTDDSDKALEWVIAIRETATNSLIPVFPGAWLRWRAEYDGDFNQLDVLNWNDYRRKIASYIEYWDDSTPLDPVKARAKAAELEAAIRQVADDGIKPVE</sequence>
<accession>A0ABS6WHF5</accession>
<dbReference type="EMBL" id="JAHBBH010000043">
    <property type="protein sequence ID" value="MBW3093455.1"/>
    <property type="molecule type" value="Genomic_DNA"/>
</dbReference>
<name>A0ABS6WHF5_9BIFI</name>
<proteinExistence type="predicted"/>
<evidence type="ECO:0000313" key="1">
    <source>
        <dbReference type="EMBL" id="MBW3093455.1"/>
    </source>
</evidence>
<dbReference type="Proteomes" id="UP000700815">
    <property type="component" value="Unassembled WGS sequence"/>
</dbReference>
<protein>
    <submittedName>
        <fullName evidence="1">Uncharacterized protein</fullName>
    </submittedName>
</protein>
<dbReference type="RefSeq" id="WP_219059426.1">
    <property type="nucleotide sequence ID" value="NZ_JAHBBH010000043.1"/>
</dbReference>
<gene>
    <name evidence="1" type="ORF">KIH79_11095</name>
</gene>
<evidence type="ECO:0000313" key="2">
    <source>
        <dbReference type="Proteomes" id="UP000700815"/>
    </source>
</evidence>